<keyword evidence="3" id="KW-1185">Reference proteome</keyword>
<accession>A0AAV7TIT2</accession>
<dbReference type="Proteomes" id="UP001066276">
    <property type="component" value="Chromosome 3_2"/>
</dbReference>
<reference evidence="2" key="1">
    <citation type="journal article" date="2022" name="bioRxiv">
        <title>Sequencing and chromosome-scale assembly of the giantPleurodeles waltlgenome.</title>
        <authorList>
            <person name="Brown T."/>
            <person name="Elewa A."/>
            <person name="Iarovenko S."/>
            <person name="Subramanian E."/>
            <person name="Araus A.J."/>
            <person name="Petzold A."/>
            <person name="Susuki M."/>
            <person name="Suzuki K.-i.T."/>
            <person name="Hayashi T."/>
            <person name="Toyoda A."/>
            <person name="Oliveira C."/>
            <person name="Osipova E."/>
            <person name="Leigh N.D."/>
            <person name="Simon A."/>
            <person name="Yun M.H."/>
        </authorList>
    </citation>
    <scope>NUCLEOTIDE SEQUENCE</scope>
    <source>
        <strain evidence="2">20211129_DDA</strain>
        <tissue evidence="2">Liver</tissue>
    </source>
</reference>
<protein>
    <submittedName>
        <fullName evidence="2">Uncharacterized protein</fullName>
    </submittedName>
</protein>
<comment type="caution">
    <text evidence="2">The sequence shown here is derived from an EMBL/GenBank/DDBJ whole genome shotgun (WGS) entry which is preliminary data.</text>
</comment>
<feature type="region of interest" description="Disordered" evidence="1">
    <location>
        <begin position="90"/>
        <end position="148"/>
    </location>
</feature>
<dbReference type="EMBL" id="JANPWB010000006">
    <property type="protein sequence ID" value="KAJ1176036.1"/>
    <property type="molecule type" value="Genomic_DNA"/>
</dbReference>
<gene>
    <name evidence="2" type="ORF">NDU88_001320</name>
</gene>
<evidence type="ECO:0000313" key="3">
    <source>
        <dbReference type="Proteomes" id="UP001066276"/>
    </source>
</evidence>
<evidence type="ECO:0000313" key="2">
    <source>
        <dbReference type="EMBL" id="KAJ1176036.1"/>
    </source>
</evidence>
<evidence type="ECO:0000256" key="1">
    <source>
        <dbReference type="SAM" id="MobiDB-lite"/>
    </source>
</evidence>
<dbReference type="AlphaFoldDB" id="A0AAV7TIT2"/>
<feature type="region of interest" description="Disordered" evidence="1">
    <location>
        <begin position="36"/>
        <end position="58"/>
    </location>
</feature>
<proteinExistence type="predicted"/>
<sequence length="148" mass="15988">MHDGLRGPPRARGCVVCRARSCVVCGARGRRAVAQSSSSPRCRTGTLREDPWGHGRMSPDTFISILRGGAWGRMPEQPSPRRPENIWVILSSRGGSRAPESTASEQSAEAGKWDIGSEEQKTLGTEGKEDAGPNKTTKEWGSPAEEET</sequence>
<feature type="compositionally biased region" description="Basic and acidic residues" evidence="1">
    <location>
        <begin position="118"/>
        <end position="138"/>
    </location>
</feature>
<organism evidence="2 3">
    <name type="scientific">Pleurodeles waltl</name>
    <name type="common">Iberian ribbed newt</name>
    <dbReference type="NCBI Taxonomy" id="8319"/>
    <lineage>
        <taxon>Eukaryota</taxon>
        <taxon>Metazoa</taxon>
        <taxon>Chordata</taxon>
        <taxon>Craniata</taxon>
        <taxon>Vertebrata</taxon>
        <taxon>Euteleostomi</taxon>
        <taxon>Amphibia</taxon>
        <taxon>Batrachia</taxon>
        <taxon>Caudata</taxon>
        <taxon>Salamandroidea</taxon>
        <taxon>Salamandridae</taxon>
        <taxon>Pleurodelinae</taxon>
        <taxon>Pleurodeles</taxon>
    </lineage>
</organism>
<name>A0AAV7TIT2_PLEWA</name>